<keyword evidence="3" id="KW-1185">Reference proteome</keyword>
<feature type="signal peptide" evidence="1">
    <location>
        <begin position="1"/>
        <end position="22"/>
    </location>
</feature>
<reference evidence="2 3" key="1">
    <citation type="submission" date="2022-07" db="EMBL/GenBank/DDBJ databases">
        <title>Methylomonas rivi sp. nov., Methylomonas rosea sp. nov., Methylomonas aureus sp. nov. and Methylomonas subterranea sp. nov., four novel methanotrophs isolated from a freshwater creek and the deep terrestrial subsurface.</title>
        <authorList>
            <person name="Abin C."/>
            <person name="Sankaranarayanan K."/>
            <person name="Garner C."/>
            <person name="Sindelar R."/>
            <person name="Kotary K."/>
            <person name="Garner R."/>
            <person name="Barclay S."/>
            <person name="Lawson P."/>
            <person name="Krumholz L."/>
        </authorList>
    </citation>
    <scope>NUCLEOTIDE SEQUENCE [LARGE SCALE GENOMIC DNA]</scope>
    <source>
        <strain evidence="2 3">SURF-1</strain>
    </source>
</reference>
<dbReference type="EMBL" id="JANIBM010000001">
    <property type="protein sequence ID" value="MCQ8179696.1"/>
    <property type="molecule type" value="Genomic_DNA"/>
</dbReference>
<protein>
    <submittedName>
        <fullName evidence="2">Pectinacetylesterase family protein</fullName>
    </submittedName>
</protein>
<dbReference type="Pfam" id="PF03283">
    <property type="entry name" value="PAE"/>
    <property type="match status" value="1"/>
</dbReference>
<dbReference type="RefSeq" id="WP_256609075.1">
    <property type="nucleotide sequence ID" value="NZ_JANIBM010000001.1"/>
</dbReference>
<proteinExistence type="predicted"/>
<keyword evidence="1" id="KW-0732">Signal</keyword>
<feature type="chain" id="PRO_5045681103" evidence="1">
    <location>
        <begin position="23"/>
        <end position="418"/>
    </location>
</feature>
<dbReference type="InterPro" id="IPR004963">
    <property type="entry name" value="PAE/NOTUM"/>
</dbReference>
<evidence type="ECO:0000313" key="3">
    <source>
        <dbReference type="Proteomes" id="UP001524569"/>
    </source>
</evidence>
<organism evidence="2 3">
    <name type="scientific">Methylomonas aurea</name>
    <dbReference type="NCBI Taxonomy" id="2952224"/>
    <lineage>
        <taxon>Bacteria</taxon>
        <taxon>Pseudomonadati</taxon>
        <taxon>Pseudomonadota</taxon>
        <taxon>Gammaproteobacteria</taxon>
        <taxon>Methylococcales</taxon>
        <taxon>Methylococcaceae</taxon>
        <taxon>Methylomonas</taxon>
    </lineage>
</organism>
<name>A0ABT1UCF2_9GAMM</name>
<comment type="caution">
    <text evidence="2">The sequence shown here is derived from an EMBL/GenBank/DDBJ whole genome shotgun (WGS) entry which is preliminary data.</text>
</comment>
<dbReference type="PANTHER" id="PTHR21562">
    <property type="entry name" value="NOTUM-RELATED"/>
    <property type="match status" value="1"/>
</dbReference>
<evidence type="ECO:0000256" key="1">
    <source>
        <dbReference type="SAM" id="SignalP"/>
    </source>
</evidence>
<gene>
    <name evidence="2" type="ORF">NP603_01125</name>
</gene>
<accession>A0ABT1UCF2</accession>
<sequence>MKPFLLNAALAVALGFAAGAQAADVWQKVEVTPGQYPVKVGDTQKLVAPSCAFGQPYSFYVKPGKADKVLLYLNGGGACWNYQTCKIVPGQQASYVPSADVANDPNQMAGLLDAEDPDNPYKNWTMVFVSYCTGDVFLGSKDTVYQNPFNPDPTDTVAIKHRGFDNFLYVVDYFKRERKNKFSPLNAGGVDINKILVAGSSAGSYGAALNYPWVQKMLGKDAKVSLLSDGGMGVITDGFLAFGVFGPGSGWNINTNLHPIFKTLPAAPAADFLPRAYRTLAAQYPKERFAQYTTAYDVVQKLFLNIMEQNDGIPADQVSGFGSWSFRMNTIAGGLKAALPKNYRAYIDPGCNHTIFRFDEFYTSALNGIRFVDWAKAIVTNDTADWQNLSCTPGVDCGEQNLTQAGVLACLARSFGTP</sequence>
<dbReference type="Proteomes" id="UP001524569">
    <property type="component" value="Unassembled WGS sequence"/>
</dbReference>
<evidence type="ECO:0000313" key="2">
    <source>
        <dbReference type="EMBL" id="MCQ8179696.1"/>
    </source>
</evidence>
<dbReference type="PANTHER" id="PTHR21562:SF83">
    <property type="entry name" value="PECTIN ACETYLESTERASE 4"/>
    <property type="match status" value="1"/>
</dbReference>